<evidence type="ECO:0000313" key="2">
    <source>
        <dbReference type="Proteomes" id="UP000219338"/>
    </source>
</evidence>
<sequence length="181" mass="19603">MESLVHTRMITSTLNTPSLTPSGLIFSVSYMRLGRICPSGLRVPKEEEMRVSGRGLGAGQRSVRNASCASPNSLSFSFARHLWAIGPFKPTTESRDGNVTHPDVLYSLRCGNSTEMVAIYSMGTYACGLLHRVKWPVPEDGSCRVKGSLNVDALESPAPFPTLQPPHAALKCSIRAGTRLN</sequence>
<reference evidence="2" key="1">
    <citation type="journal article" date="2017" name="Nat. Ecol. Evol.">
        <title>Genome expansion and lineage-specific genetic innovations in the forest pathogenic fungi Armillaria.</title>
        <authorList>
            <person name="Sipos G."/>
            <person name="Prasanna A.N."/>
            <person name="Walter M.C."/>
            <person name="O'Connor E."/>
            <person name="Balint B."/>
            <person name="Krizsan K."/>
            <person name="Kiss B."/>
            <person name="Hess J."/>
            <person name="Varga T."/>
            <person name="Slot J."/>
            <person name="Riley R."/>
            <person name="Boka B."/>
            <person name="Rigling D."/>
            <person name="Barry K."/>
            <person name="Lee J."/>
            <person name="Mihaltcheva S."/>
            <person name="LaButti K."/>
            <person name="Lipzen A."/>
            <person name="Waldron R."/>
            <person name="Moloney N.M."/>
            <person name="Sperisen C."/>
            <person name="Kredics L."/>
            <person name="Vagvoelgyi C."/>
            <person name="Patrignani A."/>
            <person name="Fitzpatrick D."/>
            <person name="Nagy I."/>
            <person name="Doyle S."/>
            <person name="Anderson J.B."/>
            <person name="Grigoriev I.V."/>
            <person name="Gueldener U."/>
            <person name="Muensterkoetter M."/>
            <person name="Nagy L.G."/>
        </authorList>
    </citation>
    <scope>NUCLEOTIDE SEQUENCE [LARGE SCALE GENOMIC DNA]</scope>
    <source>
        <strain evidence="2">C18/9</strain>
    </source>
</reference>
<protein>
    <submittedName>
        <fullName evidence="1">Uncharacterized protein</fullName>
    </submittedName>
</protein>
<organism evidence="1 2">
    <name type="scientific">Armillaria ostoyae</name>
    <name type="common">Armillaria root rot fungus</name>
    <dbReference type="NCBI Taxonomy" id="47428"/>
    <lineage>
        <taxon>Eukaryota</taxon>
        <taxon>Fungi</taxon>
        <taxon>Dikarya</taxon>
        <taxon>Basidiomycota</taxon>
        <taxon>Agaricomycotina</taxon>
        <taxon>Agaricomycetes</taxon>
        <taxon>Agaricomycetidae</taxon>
        <taxon>Agaricales</taxon>
        <taxon>Marasmiineae</taxon>
        <taxon>Physalacriaceae</taxon>
        <taxon>Armillaria</taxon>
    </lineage>
</organism>
<accession>A0A284RSE4</accession>
<dbReference type="Proteomes" id="UP000219338">
    <property type="component" value="Unassembled WGS sequence"/>
</dbReference>
<name>A0A284RSE4_ARMOS</name>
<proteinExistence type="predicted"/>
<keyword evidence="2" id="KW-1185">Reference proteome</keyword>
<dbReference type="EMBL" id="FUEG01000015">
    <property type="protein sequence ID" value="SJL11682.1"/>
    <property type="molecule type" value="Genomic_DNA"/>
</dbReference>
<gene>
    <name evidence="1" type="ORF">ARMOST_15088</name>
</gene>
<dbReference type="AlphaFoldDB" id="A0A284RSE4"/>
<evidence type="ECO:0000313" key="1">
    <source>
        <dbReference type="EMBL" id="SJL11682.1"/>
    </source>
</evidence>